<evidence type="ECO:0000259" key="2">
    <source>
        <dbReference type="Pfam" id="PF14317"/>
    </source>
</evidence>
<name>A0A6J4U8Y9_9SPHN</name>
<feature type="domain" description="YcxB-like C-terminal" evidence="2">
    <location>
        <begin position="99"/>
        <end position="155"/>
    </location>
</feature>
<feature type="transmembrane region" description="Helical" evidence="1">
    <location>
        <begin position="49"/>
        <end position="76"/>
    </location>
</feature>
<proteinExistence type="predicted"/>
<feature type="transmembrane region" description="Helical" evidence="1">
    <location>
        <begin position="25"/>
        <end position="43"/>
    </location>
</feature>
<sequence>MPDTADLIAANRLHFWSSLKSKRTVWSYVAGSLLFALIGTLFAQRGGAWAVITGATLGFIFWSFLLACIFAMNYILIPARSRRVFRQLKALQSSTDINWSSERIQLQSAQGSSDFDWRDFVRIVQGRNVILLFQSDYMFNFIPRRAVSDEQARDIVESAATRRT</sequence>
<organism evidence="3">
    <name type="scientific">uncultured Sphingosinicella sp</name>
    <dbReference type="NCBI Taxonomy" id="478748"/>
    <lineage>
        <taxon>Bacteria</taxon>
        <taxon>Pseudomonadati</taxon>
        <taxon>Pseudomonadota</taxon>
        <taxon>Alphaproteobacteria</taxon>
        <taxon>Sphingomonadales</taxon>
        <taxon>Sphingosinicellaceae</taxon>
        <taxon>Sphingosinicella</taxon>
        <taxon>environmental samples</taxon>
    </lineage>
</organism>
<dbReference type="InterPro" id="IPR025588">
    <property type="entry name" value="YcxB-like_C"/>
</dbReference>
<dbReference type="EMBL" id="CADCWD010000073">
    <property type="protein sequence ID" value="CAA9542111.1"/>
    <property type="molecule type" value="Genomic_DNA"/>
</dbReference>
<gene>
    <name evidence="3" type="ORF">AVDCRST_MAG23-2184</name>
</gene>
<dbReference type="Pfam" id="PF14317">
    <property type="entry name" value="YcxB"/>
    <property type="match status" value="1"/>
</dbReference>
<keyword evidence="1" id="KW-0472">Membrane</keyword>
<keyword evidence="1" id="KW-1133">Transmembrane helix</keyword>
<evidence type="ECO:0000256" key="1">
    <source>
        <dbReference type="SAM" id="Phobius"/>
    </source>
</evidence>
<keyword evidence="1" id="KW-0812">Transmembrane</keyword>
<evidence type="ECO:0000313" key="3">
    <source>
        <dbReference type="EMBL" id="CAA9542111.1"/>
    </source>
</evidence>
<protein>
    <recommendedName>
        <fullName evidence="2">YcxB-like C-terminal domain-containing protein</fullName>
    </recommendedName>
</protein>
<reference evidence="3" key="1">
    <citation type="submission" date="2020-02" db="EMBL/GenBank/DDBJ databases">
        <authorList>
            <person name="Meier V. D."/>
        </authorList>
    </citation>
    <scope>NUCLEOTIDE SEQUENCE</scope>
    <source>
        <strain evidence="3">AVDCRST_MAG23</strain>
    </source>
</reference>
<dbReference type="AlphaFoldDB" id="A0A6J4U8Y9"/>
<accession>A0A6J4U8Y9</accession>